<feature type="transmembrane region" description="Helical" evidence="10">
    <location>
        <begin position="83"/>
        <end position="101"/>
    </location>
</feature>
<dbReference type="AlphaFoldDB" id="A0A563EES5"/>
<gene>
    <name evidence="12" type="ORF">FKR81_42540</name>
</gene>
<keyword evidence="7 10" id="KW-0472">Membrane</keyword>
<evidence type="ECO:0000256" key="1">
    <source>
        <dbReference type="ARBA" id="ARBA00004141"/>
    </source>
</evidence>
<evidence type="ECO:0000256" key="9">
    <source>
        <dbReference type="ARBA" id="ARBA00023284"/>
    </source>
</evidence>
<feature type="transmembrane region" description="Helical" evidence="10">
    <location>
        <begin position="52"/>
        <end position="71"/>
    </location>
</feature>
<proteinExistence type="inferred from homology"/>
<evidence type="ECO:0000259" key="11">
    <source>
        <dbReference type="SMART" id="SM00756"/>
    </source>
</evidence>
<dbReference type="Proteomes" id="UP000316639">
    <property type="component" value="Unassembled WGS sequence"/>
</dbReference>
<dbReference type="GO" id="GO:0016491">
    <property type="term" value="F:oxidoreductase activity"/>
    <property type="evidence" value="ECO:0007669"/>
    <property type="project" value="UniProtKB-KW"/>
</dbReference>
<dbReference type="RefSeq" id="WP_146361209.1">
    <property type="nucleotide sequence ID" value="NZ_VOBR01000065.1"/>
</dbReference>
<organism evidence="12 13">
    <name type="scientific">Lentzea tibetensis</name>
    <dbReference type="NCBI Taxonomy" id="2591470"/>
    <lineage>
        <taxon>Bacteria</taxon>
        <taxon>Bacillati</taxon>
        <taxon>Actinomycetota</taxon>
        <taxon>Actinomycetes</taxon>
        <taxon>Pseudonocardiales</taxon>
        <taxon>Pseudonocardiaceae</taxon>
        <taxon>Lentzea</taxon>
    </lineage>
</organism>
<dbReference type="GO" id="GO:0016020">
    <property type="term" value="C:membrane"/>
    <property type="evidence" value="ECO:0007669"/>
    <property type="project" value="UniProtKB-SubCell"/>
</dbReference>
<accession>A0A563EES5</accession>
<keyword evidence="3 10" id="KW-0812">Transmembrane</keyword>
<keyword evidence="5 10" id="KW-1133">Transmembrane helix</keyword>
<dbReference type="SMART" id="SM00756">
    <property type="entry name" value="VKc"/>
    <property type="match status" value="1"/>
</dbReference>
<evidence type="ECO:0000256" key="10">
    <source>
        <dbReference type="SAM" id="Phobius"/>
    </source>
</evidence>
<comment type="caution">
    <text evidence="12">The sequence shown here is derived from an EMBL/GenBank/DDBJ whole genome shotgun (WGS) entry which is preliminary data.</text>
</comment>
<dbReference type="Pfam" id="PF07884">
    <property type="entry name" value="VKOR"/>
    <property type="match status" value="1"/>
</dbReference>
<comment type="similarity">
    <text evidence="2">Belongs to the VKOR family.</text>
</comment>
<dbReference type="PANTHER" id="PTHR34573:SF1">
    <property type="entry name" value="VITAMIN K EPOXIDE REDUCTASE DOMAIN-CONTAINING PROTEIN"/>
    <property type="match status" value="1"/>
</dbReference>
<evidence type="ECO:0000256" key="3">
    <source>
        <dbReference type="ARBA" id="ARBA00022692"/>
    </source>
</evidence>
<comment type="subcellular location">
    <subcellularLocation>
        <location evidence="1">Membrane</location>
        <topology evidence="1">Multi-pass membrane protein</topology>
    </subcellularLocation>
</comment>
<evidence type="ECO:0000313" key="13">
    <source>
        <dbReference type="Proteomes" id="UP000316639"/>
    </source>
</evidence>
<evidence type="ECO:0000256" key="7">
    <source>
        <dbReference type="ARBA" id="ARBA00023136"/>
    </source>
</evidence>
<keyword evidence="9" id="KW-0676">Redox-active center</keyword>
<feature type="transmembrane region" description="Helical" evidence="10">
    <location>
        <begin position="107"/>
        <end position="129"/>
    </location>
</feature>
<dbReference type="EMBL" id="VOBR01000065">
    <property type="protein sequence ID" value="TWP43404.1"/>
    <property type="molecule type" value="Genomic_DNA"/>
</dbReference>
<sequence length="152" mass="16145">MTARLSLLLSFAGLLVSGYLTYAHFNADALVCAESALIDCAAVTSSEQSKLFGIPVALLGLLFFAAMTVLCLPRVFRVEKLRWVRLGAVGVGVLMVVYLVAAELLLIGKICLWCTVVHVLTLVLAGLLVSGALRPSSLEPPLPDSRPPGVPR</sequence>
<dbReference type="PANTHER" id="PTHR34573">
    <property type="entry name" value="VKC DOMAIN-CONTAINING PROTEIN"/>
    <property type="match status" value="1"/>
</dbReference>
<feature type="domain" description="Vitamin K epoxide reductase" evidence="11">
    <location>
        <begin position="1"/>
        <end position="132"/>
    </location>
</feature>
<reference evidence="12 13" key="1">
    <citation type="submission" date="2019-07" db="EMBL/GenBank/DDBJ databases">
        <title>Lentzea xizangensis sp. nov., isolated from Qinghai-Tibetan Plateau Soils.</title>
        <authorList>
            <person name="Huang J."/>
        </authorList>
    </citation>
    <scope>NUCLEOTIDE SEQUENCE [LARGE SCALE GENOMIC DNA]</scope>
    <source>
        <strain evidence="12 13">FXJ1.1311</strain>
    </source>
</reference>
<evidence type="ECO:0000256" key="5">
    <source>
        <dbReference type="ARBA" id="ARBA00022989"/>
    </source>
</evidence>
<evidence type="ECO:0000313" key="12">
    <source>
        <dbReference type="EMBL" id="TWP43404.1"/>
    </source>
</evidence>
<evidence type="ECO:0000256" key="4">
    <source>
        <dbReference type="ARBA" id="ARBA00022719"/>
    </source>
</evidence>
<keyword evidence="6" id="KW-0560">Oxidoreductase</keyword>
<evidence type="ECO:0000256" key="6">
    <source>
        <dbReference type="ARBA" id="ARBA00023002"/>
    </source>
</evidence>
<dbReference type="GO" id="GO:0048038">
    <property type="term" value="F:quinone binding"/>
    <property type="evidence" value="ECO:0007669"/>
    <property type="project" value="UniProtKB-KW"/>
</dbReference>
<keyword evidence="13" id="KW-1185">Reference proteome</keyword>
<dbReference type="Gene3D" id="1.20.1440.130">
    <property type="entry name" value="VKOR domain"/>
    <property type="match status" value="1"/>
</dbReference>
<name>A0A563EES5_9PSEU</name>
<keyword evidence="4" id="KW-0874">Quinone</keyword>
<evidence type="ECO:0000256" key="8">
    <source>
        <dbReference type="ARBA" id="ARBA00023157"/>
    </source>
</evidence>
<dbReference type="InterPro" id="IPR038354">
    <property type="entry name" value="VKOR_sf"/>
</dbReference>
<protein>
    <submittedName>
        <fullName evidence="12">Vitamin K epoxide reductase family protein</fullName>
    </submittedName>
</protein>
<dbReference type="OrthoDB" id="9783799at2"/>
<dbReference type="CDD" id="cd12918">
    <property type="entry name" value="VKOR_arc"/>
    <property type="match status" value="1"/>
</dbReference>
<dbReference type="InterPro" id="IPR012932">
    <property type="entry name" value="VKOR"/>
</dbReference>
<evidence type="ECO:0000256" key="2">
    <source>
        <dbReference type="ARBA" id="ARBA00006214"/>
    </source>
</evidence>
<keyword evidence="8" id="KW-1015">Disulfide bond</keyword>